<sequence>MKNKFLLIGALSSLMFVTSCSKDDDIEEAAELLAETIDCSTSVAAGETLTLENRNNGIDYIINCVYAVNGDIIIKPGVTIQFGTDAGLAVRTSGSIQVLGVVGEPVLFTGEDKNPGSWRGVYIESNDIKNKMEFTNIEYAGGEAFNSNGDKGAVIVWSNTHLTMRNSIISNSETYGFNAIYGGDELVLENNTITNCNVPMLIRPNYVNGMVGGNYTGNVTNAIYLTDAFLNIDATFKDFGVPYHILSRLVVASGGGKLTINPGVVMKFGLNGRMVIDEGASGSKPSLIAVGTAQNPILFTSIDPVLGAWQGIYFDTPSALNEIGFATIEYASNNAQDGAIYLWDDTVLNVHDVHFKDIIHCAILLGTNGILLTYSNLSFENVGDEICIP</sequence>
<dbReference type="OrthoDB" id="1521716at2"/>
<protein>
    <recommendedName>
        <fullName evidence="3">Right handed beta helix domain-containing protein</fullName>
    </recommendedName>
</protein>
<evidence type="ECO:0000313" key="2">
    <source>
        <dbReference type="Proteomes" id="UP000321945"/>
    </source>
</evidence>
<dbReference type="PROSITE" id="PS51257">
    <property type="entry name" value="PROKAR_LIPOPROTEIN"/>
    <property type="match status" value="1"/>
</dbReference>
<keyword evidence="2" id="KW-1185">Reference proteome</keyword>
<dbReference type="Proteomes" id="UP000321945">
    <property type="component" value="Unassembled WGS sequence"/>
</dbReference>
<proteinExistence type="predicted"/>
<accession>A0A5C6YM98</accession>
<reference evidence="1 2" key="1">
    <citation type="submission" date="2019-08" db="EMBL/GenBank/DDBJ databases">
        <title>Genome of Aequorivita lipolytica Y10-2 (type strain).</title>
        <authorList>
            <person name="Bowman J.P."/>
        </authorList>
    </citation>
    <scope>NUCLEOTIDE SEQUENCE [LARGE SCALE GENOMIC DNA]</scope>
    <source>
        <strain evidence="1 2">Y10-2</strain>
    </source>
</reference>
<gene>
    <name evidence="1" type="ORF">ESV24_13570</name>
</gene>
<organism evidence="1 2">
    <name type="scientific">Aequorivita lipolytica</name>
    <dbReference type="NCBI Taxonomy" id="153267"/>
    <lineage>
        <taxon>Bacteria</taxon>
        <taxon>Pseudomonadati</taxon>
        <taxon>Bacteroidota</taxon>
        <taxon>Flavobacteriia</taxon>
        <taxon>Flavobacteriales</taxon>
        <taxon>Flavobacteriaceae</taxon>
        <taxon>Aequorivita</taxon>
    </lineage>
</organism>
<dbReference type="EMBL" id="VORU01000014">
    <property type="protein sequence ID" value="TXD68148.1"/>
    <property type="molecule type" value="Genomic_DNA"/>
</dbReference>
<dbReference type="RefSeq" id="WP_111816918.1">
    <property type="nucleotide sequence ID" value="NZ_CBCRZQ010000012.1"/>
</dbReference>
<evidence type="ECO:0000313" key="1">
    <source>
        <dbReference type="EMBL" id="TXD68148.1"/>
    </source>
</evidence>
<evidence type="ECO:0008006" key="3">
    <source>
        <dbReference type="Google" id="ProtNLM"/>
    </source>
</evidence>
<dbReference type="AlphaFoldDB" id="A0A5C6YM98"/>
<name>A0A5C6YM98_9FLAO</name>
<comment type="caution">
    <text evidence="1">The sequence shown here is derived from an EMBL/GenBank/DDBJ whole genome shotgun (WGS) entry which is preliminary data.</text>
</comment>